<comment type="subcellular location">
    <subcellularLocation>
        <location evidence="1">Cell envelope</location>
    </subcellularLocation>
</comment>
<dbReference type="OrthoDB" id="25753at2"/>
<evidence type="ECO:0000256" key="5">
    <source>
        <dbReference type="ARBA" id="ARBA00023284"/>
    </source>
</evidence>
<dbReference type="GO" id="GO:0016491">
    <property type="term" value="F:oxidoreductase activity"/>
    <property type="evidence" value="ECO:0007669"/>
    <property type="project" value="InterPro"/>
</dbReference>
<dbReference type="Gene3D" id="3.40.30.10">
    <property type="entry name" value="Glutaredoxin"/>
    <property type="match status" value="1"/>
</dbReference>
<dbReference type="InterPro" id="IPR017937">
    <property type="entry name" value="Thioredoxin_CS"/>
</dbReference>
<dbReference type="EMBL" id="UGGP01000001">
    <property type="protein sequence ID" value="STO07963.1"/>
    <property type="molecule type" value="Genomic_DNA"/>
</dbReference>
<dbReference type="PANTHER" id="PTHR42852">
    <property type="entry name" value="THIOL:DISULFIDE INTERCHANGE PROTEIN DSBE"/>
    <property type="match status" value="1"/>
</dbReference>
<keyword evidence="3" id="KW-0735">Signal-anchor</keyword>
<dbReference type="RefSeq" id="WP_029334859.1">
    <property type="nucleotide sequence ID" value="NZ_UGGP01000001.1"/>
</dbReference>
<dbReference type="PROSITE" id="PS00194">
    <property type="entry name" value="THIOREDOXIN_1"/>
    <property type="match status" value="1"/>
</dbReference>
<dbReference type="AlphaFoldDB" id="A0A377FUF4"/>
<accession>A0A377FUF4</accession>
<keyword evidence="4" id="KW-1015">Disulfide bond</keyword>
<evidence type="ECO:0000256" key="2">
    <source>
        <dbReference type="ARBA" id="ARBA00022748"/>
    </source>
</evidence>
<dbReference type="CDD" id="cd02966">
    <property type="entry name" value="TlpA_like_family"/>
    <property type="match status" value="1"/>
</dbReference>
<dbReference type="STRING" id="1397694.GCA_000702585_01828"/>
<dbReference type="GO" id="GO:0016209">
    <property type="term" value="F:antioxidant activity"/>
    <property type="evidence" value="ECO:0007669"/>
    <property type="project" value="InterPro"/>
</dbReference>
<sequence length="193" mass="21721">MTKESKSGDRMQQAMAHKKKRSFWRLMVMTMVLFAGAVVIMQLIEQAGSDGRVAAGDDAPNFKLVSLDGATMVERETYEGKGLLLNFWGTFCEPCKKEMPVVQANYDALQDMGVDFWAVNVGETPLRVDNFVNDLGVELDYPILMDTRSEVEKAYGIYNLPVTFVIDENGKVIEKYEGELTKEKLMELAEKSL</sequence>
<evidence type="ECO:0000256" key="3">
    <source>
        <dbReference type="ARBA" id="ARBA00022968"/>
    </source>
</evidence>
<evidence type="ECO:0000313" key="8">
    <source>
        <dbReference type="Proteomes" id="UP000254060"/>
    </source>
</evidence>
<dbReference type="GO" id="GO:0030313">
    <property type="term" value="C:cell envelope"/>
    <property type="evidence" value="ECO:0007669"/>
    <property type="project" value="UniProtKB-SubCell"/>
</dbReference>
<gene>
    <name evidence="7" type="primary">resA_1</name>
    <name evidence="7" type="ORF">NCTC13163_01324</name>
</gene>
<keyword evidence="3" id="KW-0812">Transmembrane</keyword>
<dbReference type="Proteomes" id="UP000254060">
    <property type="component" value="Unassembled WGS sequence"/>
</dbReference>
<proteinExistence type="predicted"/>
<dbReference type="PROSITE" id="PS51352">
    <property type="entry name" value="THIOREDOXIN_2"/>
    <property type="match status" value="1"/>
</dbReference>
<dbReference type="SUPFAM" id="SSF52833">
    <property type="entry name" value="Thioredoxin-like"/>
    <property type="match status" value="1"/>
</dbReference>
<evidence type="ECO:0000256" key="4">
    <source>
        <dbReference type="ARBA" id="ARBA00023157"/>
    </source>
</evidence>
<dbReference type="GO" id="GO:0017004">
    <property type="term" value="P:cytochrome complex assembly"/>
    <property type="evidence" value="ECO:0007669"/>
    <property type="project" value="UniProtKB-KW"/>
</dbReference>
<evidence type="ECO:0000313" key="7">
    <source>
        <dbReference type="EMBL" id="STO07963.1"/>
    </source>
</evidence>
<evidence type="ECO:0000259" key="6">
    <source>
        <dbReference type="PROSITE" id="PS51352"/>
    </source>
</evidence>
<name>A0A377FUF4_9BACL</name>
<dbReference type="InterPro" id="IPR000866">
    <property type="entry name" value="AhpC/TSA"/>
</dbReference>
<dbReference type="PANTHER" id="PTHR42852:SF6">
    <property type="entry name" value="THIOL:DISULFIDE INTERCHANGE PROTEIN DSBE"/>
    <property type="match status" value="1"/>
</dbReference>
<evidence type="ECO:0000256" key="1">
    <source>
        <dbReference type="ARBA" id="ARBA00004196"/>
    </source>
</evidence>
<dbReference type="InterPro" id="IPR013766">
    <property type="entry name" value="Thioredoxin_domain"/>
</dbReference>
<reference evidence="7 8" key="1">
    <citation type="submission" date="2018-06" db="EMBL/GenBank/DDBJ databases">
        <authorList>
            <consortium name="Pathogen Informatics"/>
            <person name="Doyle S."/>
        </authorList>
    </citation>
    <scope>NUCLEOTIDE SEQUENCE [LARGE SCALE GENOMIC DNA]</scope>
    <source>
        <strain evidence="7 8">NCTC13163</strain>
    </source>
</reference>
<feature type="domain" description="Thioredoxin" evidence="6">
    <location>
        <begin position="53"/>
        <end position="193"/>
    </location>
</feature>
<dbReference type="InterPro" id="IPR050553">
    <property type="entry name" value="Thioredoxin_ResA/DsbE_sf"/>
</dbReference>
<organism evidence="7 8">
    <name type="scientific">Exiguobacterium aurantiacum</name>
    <dbReference type="NCBI Taxonomy" id="33987"/>
    <lineage>
        <taxon>Bacteria</taxon>
        <taxon>Bacillati</taxon>
        <taxon>Bacillota</taxon>
        <taxon>Bacilli</taxon>
        <taxon>Bacillales</taxon>
        <taxon>Bacillales Family XII. Incertae Sedis</taxon>
        <taxon>Exiguobacterium</taxon>
    </lineage>
</organism>
<keyword evidence="2" id="KW-0201">Cytochrome c-type biogenesis</keyword>
<protein>
    <submittedName>
        <fullName evidence="7">Thiol-disulfide oxidoreductase resA</fullName>
    </submittedName>
</protein>
<keyword evidence="5" id="KW-0676">Redox-active center</keyword>
<dbReference type="Pfam" id="PF00578">
    <property type="entry name" value="AhpC-TSA"/>
    <property type="match status" value="1"/>
</dbReference>
<dbReference type="InterPro" id="IPR036249">
    <property type="entry name" value="Thioredoxin-like_sf"/>
</dbReference>